<evidence type="ECO:0000256" key="1">
    <source>
        <dbReference type="ARBA" id="ARBA00000900"/>
    </source>
</evidence>
<keyword evidence="7" id="KW-0862">Zinc</keyword>
<keyword evidence="6 8" id="KW-0863">Zinc-finger</keyword>
<evidence type="ECO:0000256" key="4">
    <source>
        <dbReference type="ARBA" id="ARBA00022723"/>
    </source>
</evidence>
<dbReference type="InterPro" id="IPR017907">
    <property type="entry name" value="Znf_RING_CS"/>
</dbReference>
<dbReference type="InterPro" id="IPR001841">
    <property type="entry name" value="Znf_RING"/>
</dbReference>
<dbReference type="Gene3D" id="3.30.160.60">
    <property type="entry name" value="Classic Zinc Finger"/>
    <property type="match status" value="1"/>
</dbReference>
<evidence type="ECO:0000256" key="7">
    <source>
        <dbReference type="ARBA" id="ARBA00022833"/>
    </source>
</evidence>
<sequence length="628" mass="68413">MQKTGLSGTKTHVSSMSLSNTTAGGREREVDAISATGENGEVKESKGAGDGVVNTRVVCRVCKHFYRDPKILPCLHSFCAECIRQLEPFSVSVVNGKDGSAQHSSHLRDQHSVTVLCPECDSEADLPPAGVDGLTTDHLALDEVFLETLLSENYELVCDLCNEGNAEKRCAVCSANLCEFCCQAHRRQKKTASHTVQRLRDLKAQGRLSRPVLCAVHPGEELRLFCESCDLAICRECAVAGHRDHQCGHAHDVVDRHGDRIRQLLRGVHPRVRRLEEALRGVARSQGALQARAEGVAREVEQFCAAYVHAVETHCQALLQQVEAVRAQRRTQLHLQRAQLEQALADARTGVEFAERLLTCGTEVEILSARGVVTRRLASLAEEGRGLNPAITPDDANLCFLPQERAGDVGGYPIFGVIHAKTVDPSKCVIHGEGLQKGREGQRAEFTLLCRDSNGERMGKGGEAVLVSIVHKDKKDCVVETTVVDNGDGSYSVCYTPTEPGPYSVWVCVKAQHVKGSPFVLAVRRKFRRHRGMFHCCSFCSSGGAKEAHCGCGGSMPGGYQGCGHGHKGHPGRPHWSCCGSVLEDSECTGPGAVERPAFLLRHITCLTADGKLEDREPEEERLQLLHP</sequence>
<dbReference type="GO" id="GO:0007399">
    <property type="term" value="P:nervous system development"/>
    <property type="evidence" value="ECO:0007669"/>
    <property type="project" value="UniProtKB-ARBA"/>
</dbReference>
<dbReference type="CDD" id="cd19809">
    <property type="entry name" value="Bbox1_TRIM45_C-X"/>
    <property type="match status" value="1"/>
</dbReference>
<dbReference type="Proteomes" id="UP001152622">
    <property type="component" value="Chromosome 11"/>
</dbReference>
<evidence type="ECO:0000313" key="13">
    <source>
        <dbReference type="EMBL" id="KAJ8346855.1"/>
    </source>
</evidence>
<evidence type="ECO:0000256" key="3">
    <source>
        <dbReference type="ARBA" id="ARBA00012483"/>
    </source>
</evidence>
<dbReference type="SMART" id="SM00336">
    <property type="entry name" value="BBOX"/>
    <property type="match status" value="2"/>
</dbReference>
<organism evidence="13 14">
    <name type="scientific">Synaphobranchus kaupii</name>
    <name type="common">Kaup's arrowtooth eel</name>
    <dbReference type="NCBI Taxonomy" id="118154"/>
    <lineage>
        <taxon>Eukaryota</taxon>
        <taxon>Metazoa</taxon>
        <taxon>Chordata</taxon>
        <taxon>Craniata</taxon>
        <taxon>Vertebrata</taxon>
        <taxon>Euteleostomi</taxon>
        <taxon>Actinopterygii</taxon>
        <taxon>Neopterygii</taxon>
        <taxon>Teleostei</taxon>
        <taxon>Anguilliformes</taxon>
        <taxon>Synaphobranchidae</taxon>
        <taxon>Synaphobranchus</taxon>
    </lineage>
</organism>
<dbReference type="GO" id="GO:0005654">
    <property type="term" value="C:nucleoplasm"/>
    <property type="evidence" value="ECO:0007669"/>
    <property type="project" value="TreeGrafter"/>
</dbReference>
<dbReference type="SMART" id="SM00557">
    <property type="entry name" value="IG_FLMN"/>
    <property type="match status" value="1"/>
</dbReference>
<evidence type="ECO:0000256" key="10">
    <source>
        <dbReference type="SAM" id="MobiDB-lite"/>
    </source>
</evidence>
<dbReference type="PROSITE" id="PS50089">
    <property type="entry name" value="ZF_RING_2"/>
    <property type="match status" value="1"/>
</dbReference>
<dbReference type="EC" id="2.3.2.27" evidence="3"/>
<dbReference type="PANTHER" id="PTHR25462">
    <property type="entry name" value="BONUS, ISOFORM C-RELATED"/>
    <property type="match status" value="1"/>
</dbReference>
<dbReference type="SMART" id="SM00184">
    <property type="entry name" value="RING"/>
    <property type="match status" value="1"/>
</dbReference>
<keyword evidence="5" id="KW-0677">Repeat</keyword>
<dbReference type="OrthoDB" id="264520at2759"/>
<dbReference type="SUPFAM" id="SSF81296">
    <property type="entry name" value="E set domains"/>
    <property type="match status" value="1"/>
</dbReference>
<evidence type="ECO:0000256" key="2">
    <source>
        <dbReference type="ARBA" id="ARBA00008518"/>
    </source>
</evidence>
<proteinExistence type="inferred from homology"/>
<dbReference type="PROSITE" id="PS00518">
    <property type="entry name" value="ZF_RING_1"/>
    <property type="match status" value="1"/>
</dbReference>
<feature type="domain" description="B box-type" evidence="12">
    <location>
        <begin position="153"/>
        <end position="199"/>
    </location>
</feature>
<dbReference type="InterPro" id="IPR013783">
    <property type="entry name" value="Ig-like_fold"/>
</dbReference>
<gene>
    <name evidence="13" type="ORF">SKAU_G00282560</name>
</gene>
<evidence type="ECO:0000259" key="12">
    <source>
        <dbReference type="PROSITE" id="PS50119"/>
    </source>
</evidence>
<dbReference type="Pfam" id="PF00097">
    <property type="entry name" value="zf-C3HC4"/>
    <property type="match status" value="1"/>
</dbReference>
<dbReference type="InterPro" id="IPR001298">
    <property type="entry name" value="Filamin/ABP280_rpt"/>
</dbReference>
<dbReference type="SUPFAM" id="SSF57845">
    <property type="entry name" value="B-box zinc-binding domain"/>
    <property type="match status" value="1"/>
</dbReference>
<dbReference type="AlphaFoldDB" id="A0A9Q1IP37"/>
<dbReference type="InterPro" id="IPR047153">
    <property type="entry name" value="TRIM45/56/19-like"/>
</dbReference>
<dbReference type="InterPro" id="IPR018957">
    <property type="entry name" value="Znf_C3HC4_RING-type"/>
</dbReference>
<keyword evidence="14" id="KW-1185">Reference proteome</keyword>
<dbReference type="Pfam" id="PF00630">
    <property type="entry name" value="Filamin"/>
    <property type="match status" value="1"/>
</dbReference>
<dbReference type="InterPro" id="IPR017868">
    <property type="entry name" value="Filamin/ABP280_repeat-like"/>
</dbReference>
<dbReference type="GO" id="GO:0061630">
    <property type="term" value="F:ubiquitin protein ligase activity"/>
    <property type="evidence" value="ECO:0007669"/>
    <property type="project" value="UniProtKB-EC"/>
</dbReference>
<comment type="caution">
    <text evidence="13">The sequence shown here is derived from an EMBL/GenBank/DDBJ whole genome shotgun (WGS) entry which is preliminary data.</text>
</comment>
<reference evidence="13" key="1">
    <citation type="journal article" date="2023" name="Science">
        <title>Genome structures resolve the early diversification of teleost fishes.</title>
        <authorList>
            <person name="Parey E."/>
            <person name="Louis A."/>
            <person name="Montfort J."/>
            <person name="Bouchez O."/>
            <person name="Roques C."/>
            <person name="Iampietro C."/>
            <person name="Lluch J."/>
            <person name="Castinel A."/>
            <person name="Donnadieu C."/>
            <person name="Desvignes T."/>
            <person name="Floi Bucao C."/>
            <person name="Jouanno E."/>
            <person name="Wen M."/>
            <person name="Mejri S."/>
            <person name="Dirks R."/>
            <person name="Jansen H."/>
            <person name="Henkel C."/>
            <person name="Chen W.J."/>
            <person name="Zahm M."/>
            <person name="Cabau C."/>
            <person name="Klopp C."/>
            <person name="Thompson A.W."/>
            <person name="Robinson-Rechavi M."/>
            <person name="Braasch I."/>
            <person name="Lecointre G."/>
            <person name="Bobe J."/>
            <person name="Postlethwait J.H."/>
            <person name="Berthelot C."/>
            <person name="Roest Crollius H."/>
            <person name="Guiguen Y."/>
        </authorList>
    </citation>
    <scope>NUCLEOTIDE SEQUENCE</scope>
    <source>
        <strain evidence="13">WJC10195</strain>
    </source>
</reference>
<evidence type="ECO:0000256" key="8">
    <source>
        <dbReference type="PROSITE-ProRule" id="PRU00024"/>
    </source>
</evidence>
<dbReference type="Gene3D" id="2.60.40.10">
    <property type="entry name" value="Immunoglobulins"/>
    <property type="match status" value="1"/>
</dbReference>
<protein>
    <recommendedName>
        <fullName evidence="3">RING-type E3 ubiquitin transferase</fullName>
        <ecNumber evidence="3">2.3.2.27</ecNumber>
    </recommendedName>
</protein>
<feature type="domain" description="RING-type" evidence="11">
    <location>
        <begin position="59"/>
        <end position="121"/>
    </location>
</feature>
<name>A0A9Q1IP37_SYNKA</name>
<dbReference type="GO" id="GO:0008270">
    <property type="term" value="F:zinc ion binding"/>
    <property type="evidence" value="ECO:0007669"/>
    <property type="project" value="UniProtKB-KW"/>
</dbReference>
<evidence type="ECO:0000256" key="9">
    <source>
        <dbReference type="PROSITE-ProRule" id="PRU00087"/>
    </source>
</evidence>
<feature type="region of interest" description="Disordered" evidence="10">
    <location>
        <begin position="1"/>
        <end position="29"/>
    </location>
</feature>
<dbReference type="Gene3D" id="4.10.830.40">
    <property type="match status" value="1"/>
</dbReference>
<dbReference type="Gene3D" id="3.30.40.10">
    <property type="entry name" value="Zinc/RING finger domain, C3HC4 (zinc finger)"/>
    <property type="match status" value="1"/>
</dbReference>
<dbReference type="EMBL" id="JAINUF010000011">
    <property type="protein sequence ID" value="KAJ8346855.1"/>
    <property type="molecule type" value="Genomic_DNA"/>
</dbReference>
<dbReference type="SUPFAM" id="SSF57850">
    <property type="entry name" value="RING/U-box"/>
    <property type="match status" value="1"/>
</dbReference>
<feature type="domain" description="B box-type" evidence="12">
    <location>
        <begin position="209"/>
        <end position="256"/>
    </location>
</feature>
<dbReference type="InterPro" id="IPR013083">
    <property type="entry name" value="Znf_RING/FYVE/PHD"/>
</dbReference>
<feature type="compositionally biased region" description="Polar residues" evidence="10">
    <location>
        <begin position="1"/>
        <end position="23"/>
    </location>
</feature>
<dbReference type="InterPro" id="IPR000315">
    <property type="entry name" value="Znf_B-box"/>
</dbReference>
<evidence type="ECO:0000313" key="14">
    <source>
        <dbReference type="Proteomes" id="UP001152622"/>
    </source>
</evidence>
<dbReference type="PANTHER" id="PTHR25462:SF291">
    <property type="entry name" value="E3 UBIQUITIN-PROTEIN LIGASE TRIM45"/>
    <property type="match status" value="1"/>
</dbReference>
<dbReference type="Pfam" id="PF00643">
    <property type="entry name" value="zf-B_box"/>
    <property type="match status" value="1"/>
</dbReference>
<dbReference type="PROSITE" id="PS50119">
    <property type="entry name" value="ZF_BBOX"/>
    <property type="match status" value="2"/>
</dbReference>
<evidence type="ECO:0000256" key="5">
    <source>
        <dbReference type="ARBA" id="ARBA00022737"/>
    </source>
</evidence>
<accession>A0A9Q1IP37</accession>
<comment type="catalytic activity">
    <reaction evidence="1">
        <text>S-ubiquitinyl-[E2 ubiquitin-conjugating enzyme]-L-cysteine + [acceptor protein]-L-lysine = [E2 ubiquitin-conjugating enzyme]-L-cysteine + N(6)-ubiquitinyl-[acceptor protein]-L-lysine.</text>
        <dbReference type="EC" id="2.3.2.27"/>
    </reaction>
</comment>
<dbReference type="PROSITE" id="PS50194">
    <property type="entry name" value="FILAMIN_REPEAT"/>
    <property type="match status" value="1"/>
</dbReference>
<keyword evidence="4" id="KW-0479">Metal-binding</keyword>
<feature type="repeat" description="Filamin" evidence="9">
    <location>
        <begin position="420"/>
        <end position="523"/>
    </location>
</feature>
<evidence type="ECO:0000259" key="11">
    <source>
        <dbReference type="PROSITE" id="PS50089"/>
    </source>
</evidence>
<evidence type="ECO:0000256" key="6">
    <source>
        <dbReference type="ARBA" id="ARBA00022771"/>
    </source>
</evidence>
<comment type="similarity">
    <text evidence="2">Belongs to the TRIM/RBCC family.</text>
</comment>
<dbReference type="InterPro" id="IPR014756">
    <property type="entry name" value="Ig_E-set"/>
</dbReference>